<evidence type="ECO:0000313" key="2">
    <source>
        <dbReference type="Proteomes" id="UP000183417"/>
    </source>
</evidence>
<proteinExistence type="predicted"/>
<dbReference type="Proteomes" id="UP000183417">
    <property type="component" value="Unassembled WGS sequence"/>
</dbReference>
<evidence type="ECO:0000313" key="1">
    <source>
        <dbReference type="EMBL" id="SDZ54084.1"/>
    </source>
</evidence>
<dbReference type="EMBL" id="FNPE01000033">
    <property type="protein sequence ID" value="SDZ54084.1"/>
    <property type="molecule type" value="Genomic_DNA"/>
</dbReference>
<dbReference type="AlphaFoldDB" id="A0A1H3TV23"/>
<dbReference type="SUPFAM" id="SSF81901">
    <property type="entry name" value="HCP-like"/>
    <property type="match status" value="1"/>
</dbReference>
<dbReference type="InterPro" id="IPR011990">
    <property type="entry name" value="TPR-like_helical_dom_sf"/>
</dbReference>
<protein>
    <recommendedName>
        <fullName evidence="3">Sel1 repeat-containing protein</fullName>
    </recommendedName>
</protein>
<gene>
    <name evidence="1" type="ORF">SAMN05421547_1331</name>
</gene>
<name>A0A1H3TV23_9BURK</name>
<organism evidence="1 2">
    <name type="scientific">Delftia lacustris</name>
    <dbReference type="NCBI Taxonomy" id="558537"/>
    <lineage>
        <taxon>Bacteria</taxon>
        <taxon>Pseudomonadati</taxon>
        <taxon>Pseudomonadota</taxon>
        <taxon>Betaproteobacteria</taxon>
        <taxon>Burkholderiales</taxon>
        <taxon>Comamonadaceae</taxon>
        <taxon>Delftia</taxon>
    </lineage>
</organism>
<evidence type="ECO:0008006" key="3">
    <source>
        <dbReference type="Google" id="ProtNLM"/>
    </source>
</evidence>
<reference evidence="1 2" key="1">
    <citation type="submission" date="2016-10" db="EMBL/GenBank/DDBJ databases">
        <authorList>
            <person name="de Groot N.N."/>
        </authorList>
    </citation>
    <scope>NUCLEOTIDE SEQUENCE [LARGE SCALE GENOMIC DNA]</scope>
    <source>
        <strain evidence="1 2">LMG 24775</strain>
    </source>
</reference>
<accession>A0A1H3TV23</accession>
<sequence>MCLEDCIRRGNAKAALLLGRVLSGIESSTIRASQLATGHNMRRGAALLLRAADSGIHEAWAHLYRIHADSRASVSNPQMARFFLEKAAAAGDACAQRMLGALILRSATRLHESEQGIHWLHQAAQRNDQHAAQLLSSLVLPVAGIETQATSAIDAVCSVDPWLACRLRTARDFGLTKLEALNIDIVTGQRPWGLVVGHNPSIAQAKLAEPRAVPALTPLVLENLRRTVAFFEQSRRDGGPTESDRRRRSRKLRYCLQHAGIEESLFFAEARSTVLCALRQGPKWAFHARPLLQMALSEI</sequence>
<dbReference type="Gene3D" id="1.25.40.10">
    <property type="entry name" value="Tetratricopeptide repeat domain"/>
    <property type="match status" value="1"/>
</dbReference>